<dbReference type="AlphaFoldDB" id="A0A6L5GBQ4"/>
<feature type="transmembrane region" description="Helical" evidence="2">
    <location>
        <begin position="156"/>
        <end position="175"/>
    </location>
</feature>
<dbReference type="Pfam" id="PF10067">
    <property type="entry name" value="DUF2306"/>
    <property type="match status" value="1"/>
</dbReference>
<protein>
    <submittedName>
        <fullName evidence="3">DUF2306 domain-containing protein</fullName>
    </submittedName>
</protein>
<comment type="caution">
    <text evidence="3">The sequence shown here is derived from an EMBL/GenBank/DDBJ whole genome shotgun (WGS) entry which is preliminary data.</text>
</comment>
<evidence type="ECO:0000313" key="3">
    <source>
        <dbReference type="EMBL" id="MQM27122.1"/>
    </source>
</evidence>
<sequence>MTEAPAPAAPEPPAAAGRPAPDQAGRNRPERPDRATPPGERTKWYRRPWIVPLFAVAGLFVAARLPFYLTFDTSDSLVELQDAFPETHYLMLSGHILFGSIAIITCSMQVWTWLRLKHPKVHRVSGRLYVFAGVLPSGVFALVVSIMSVIGPAGKIGNVMLSLLWFGTTFAGFLAARRHDFQAHRRWMIRSFALCWSIVVNRVWIALLIAVLLPFEESYYGGDTDALVTDVAVASIWLSWVVNLMIAQWWLDRRPARRGRRPGPTKVAAAA</sequence>
<proteinExistence type="predicted"/>
<reference evidence="3 4" key="1">
    <citation type="submission" date="2019-10" db="EMBL/GenBank/DDBJ databases">
        <title>Glycomyces albidus sp. nov., a novel actinomycete isolated from rhizosphere soil of wheat (Triticum aestivum L.).</title>
        <authorList>
            <person name="Qian L."/>
        </authorList>
    </citation>
    <scope>NUCLEOTIDE SEQUENCE [LARGE SCALE GENOMIC DNA]</scope>
    <source>
        <strain evidence="3 4">NEAU-7082</strain>
    </source>
</reference>
<keyword evidence="4" id="KW-1185">Reference proteome</keyword>
<keyword evidence="2" id="KW-0472">Membrane</keyword>
<keyword evidence="2" id="KW-0812">Transmembrane</keyword>
<accession>A0A6L5GBQ4</accession>
<gene>
    <name evidence="3" type="ORF">GFD30_16290</name>
</gene>
<keyword evidence="2" id="KW-1133">Transmembrane helix</keyword>
<feature type="transmembrane region" description="Helical" evidence="2">
    <location>
        <begin position="49"/>
        <end position="69"/>
    </location>
</feature>
<feature type="transmembrane region" description="Helical" evidence="2">
    <location>
        <begin position="89"/>
        <end position="116"/>
    </location>
</feature>
<evidence type="ECO:0000256" key="1">
    <source>
        <dbReference type="SAM" id="MobiDB-lite"/>
    </source>
</evidence>
<dbReference type="Proteomes" id="UP000477750">
    <property type="component" value="Unassembled WGS sequence"/>
</dbReference>
<organism evidence="3 4">
    <name type="scientific">Glycomyces albidus</name>
    <dbReference type="NCBI Taxonomy" id="2656774"/>
    <lineage>
        <taxon>Bacteria</taxon>
        <taxon>Bacillati</taxon>
        <taxon>Actinomycetota</taxon>
        <taxon>Actinomycetes</taxon>
        <taxon>Glycomycetales</taxon>
        <taxon>Glycomycetaceae</taxon>
        <taxon>Glycomyces</taxon>
    </lineage>
</organism>
<name>A0A6L5GBQ4_9ACTN</name>
<feature type="region of interest" description="Disordered" evidence="1">
    <location>
        <begin position="1"/>
        <end position="40"/>
    </location>
</feature>
<evidence type="ECO:0000256" key="2">
    <source>
        <dbReference type="SAM" id="Phobius"/>
    </source>
</evidence>
<dbReference type="InterPro" id="IPR018750">
    <property type="entry name" value="DUF2306_membrane"/>
</dbReference>
<feature type="transmembrane region" description="Helical" evidence="2">
    <location>
        <begin position="128"/>
        <end position="150"/>
    </location>
</feature>
<feature type="transmembrane region" description="Helical" evidence="2">
    <location>
        <begin position="187"/>
        <end position="211"/>
    </location>
</feature>
<feature type="transmembrane region" description="Helical" evidence="2">
    <location>
        <begin position="231"/>
        <end position="251"/>
    </location>
</feature>
<dbReference type="RefSeq" id="WP_322633316.1">
    <property type="nucleotide sequence ID" value="NZ_WIAO01000020.1"/>
</dbReference>
<dbReference type="EMBL" id="WIAO01000020">
    <property type="protein sequence ID" value="MQM27122.1"/>
    <property type="molecule type" value="Genomic_DNA"/>
</dbReference>
<evidence type="ECO:0000313" key="4">
    <source>
        <dbReference type="Proteomes" id="UP000477750"/>
    </source>
</evidence>
<feature type="compositionally biased region" description="Basic and acidic residues" evidence="1">
    <location>
        <begin position="25"/>
        <end position="34"/>
    </location>
</feature>